<dbReference type="EMBL" id="KQ422784">
    <property type="protein sequence ID" value="KOF74239.1"/>
    <property type="molecule type" value="Genomic_DNA"/>
</dbReference>
<dbReference type="OrthoDB" id="6627600at2759"/>
<dbReference type="PANTHER" id="PTHR45913">
    <property type="entry name" value="EPM2A-INTERACTING PROTEIN 1"/>
    <property type="match status" value="1"/>
</dbReference>
<protein>
    <recommendedName>
        <fullName evidence="2">DUF4371 domain-containing protein</fullName>
    </recommendedName>
</protein>
<gene>
    <name evidence="1" type="ORF">OCBIM_22036529mg</name>
</gene>
<organism evidence="1">
    <name type="scientific">Octopus bimaculoides</name>
    <name type="common">California two-spotted octopus</name>
    <dbReference type="NCBI Taxonomy" id="37653"/>
    <lineage>
        <taxon>Eukaryota</taxon>
        <taxon>Metazoa</taxon>
        <taxon>Spiralia</taxon>
        <taxon>Lophotrochozoa</taxon>
        <taxon>Mollusca</taxon>
        <taxon>Cephalopoda</taxon>
        <taxon>Coleoidea</taxon>
        <taxon>Octopodiformes</taxon>
        <taxon>Octopoda</taxon>
        <taxon>Incirrata</taxon>
        <taxon>Octopodidae</taxon>
        <taxon>Octopus</taxon>
    </lineage>
</organism>
<name>A0A0L8GBM5_OCTBM</name>
<proteinExistence type="predicted"/>
<dbReference type="AlphaFoldDB" id="A0A0L8GBM5"/>
<dbReference type="PANTHER" id="PTHR45913:SF22">
    <property type="entry name" value="SCAN BOX DOMAIN-CONTAINING PROTEIN"/>
    <property type="match status" value="1"/>
</dbReference>
<accession>A0A0L8GBM5</accession>
<dbReference type="STRING" id="37653.A0A0L8GBM5"/>
<evidence type="ECO:0000313" key="1">
    <source>
        <dbReference type="EMBL" id="KOF74239.1"/>
    </source>
</evidence>
<sequence>MKRDKEHVLKKVLEFEKLKHVSLSNNTVSQRITEMPDNILSQVISKIKTSMFNYVTIQIDETTDMVDVAQICVYKVDQFFNTHGINWEYVASMCTDSAPAMLGCCSGFQTMVKEKCPNAIGMHCILHHQALMVKTMPNHLKNVLNDVVKAVNFIKANALNSRLFDDLCKDNVQGQFLNAFTVLTCKVVIQGESTEKSPHFMKGDTQFLICLAFLVNIFESVNSVNLALQRKDITFVHYHEKNDCISNEAPFVGIRLRHSRTVHQLATLLAIKTKACNKLNVAHDMRVALSKMQPNIEDILQTKQIPSSH</sequence>
<evidence type="ECO:0008006" key="2">
    <source>
        <dbReference type="Google" id="ProtNLM"/>
    </source>
</evidence>
<reference evidence="1" key="1">
    <citation type="submission" date="2015-07" db="EMBL/GenBank/DDBJ databases">
        <title>MeaNS - Measles Nucleotide Surveillance Program.</title>
        <authorList>
            <person name="Tran T."/>
            <person name="Druce J."/>
        </authorList>
    </citation>
    <scope>NUCLEOTIDE SEQUENCE</scope>
    <source>
        <strain evidence="1">UCB-OBI-ISO-001</strain>
        <tissue evidence="1">Gonad</tissue>
    </source>
</reference>